<evidence type="ECO:0000313" key="4">
    <source>
        <dbReference type="Proteomes" id="UP000002530"/>
    </source>
</evidence>
<dbReference type="AlphaFoldDB" id="Q4W902"/>
<dbReference type="RefSeq" id="XP_731507.1">
    <property type="nucleotide sequence ID" value="XM_726414.1"/>
</dbReference>
<sequence>MILWSWTGIYVALVWMESGKWGGLKMPDVMILNASQQPFLSKAFTRTVGKSSESERPLMGGTGVGRQGPRDEAVKEQMADRQHTVSGMMEMSRLQLSDIVQGILAES</sequence>
<gene>
    <name evidence="3" type="ORF">AFUA_6G00480</name>
</gene>
<evidence type="ECO:0000256" key="2">
    <source>
        <dbReference type="SAM" id="SignalP"/>
    </source>
</evidence>
<dbReference type="GeneID" id="3503633"/>
<feature type="signal peptide" evidence="2">
    <location>
        <begin position="1"/>
        <end position="22"/>
    </location>
</feature>
<proteinExistence type="predicted"/>
<dbReference type="HOGENOM" id="CLU_2209429_0_0_1"/>
<dbReference type="VEuPathDB" id="FungiDB:Afu6g00480"/>
<keyword evidence="4" id="KW-1185">Reference proteome</keyword>
<dbReference type="EMBL" id="AAHF01000018">
    <property type="protein sequence ID" value="EAL84217.1"/>
    <property type="molecule type" value="Genomic_DNA"/>
</dbReference>
<evidence type="ECO:0000313" key="3">
    <source>
        <dbReference type="EMBL" id="EAL84217.1"/>
    </source>
</evidence>
<keyword evidence="2" id="KW-0732">Signal</keyword>
<organism evidence="3 4">
    <name type="scientific">Aspergillus fumigatus (strain ATCC MYA-4609 / CBS 101355 / FGSC A1100 / Af293)</name>
    <name type="common">Neosartorya fumigata</name>
    <dbReference type="NCBI Taxonomy" id="330879"/>
    <lineage>
        <taxon>Eukaryota</taxon>
        <taxon>Fungi</taxon>
        <taxon>Dikarya</taxon>
        <taxon>Ascomycota</taxon>
        <taxon>Pezizomycotina</taxon>
        <taxon>Eurotiomycetes</taxon>
        <taxon>Eurotiomycetidae</taxon>
        <taxon>Eurotiales</taxon>
        <taxon>Aspergillaceae</taxon>
        <taxon>Aspergillus</taxon>
        <taxon>Aspergillus subgen. Fumigati</taxon>
    </lineage>
</organism>
<accession>Q4W902</accession>
<protein>
    <submittedName>
        <fullName evidence="3">Uncharacterized protein</fullName>
    </submittedName>
</protein>
<dbReference type="InParanoid" id="Q4W902"/>
<evidence type="ECO:0000256" key="1">
    <source>
        <dbReference type="SAM" id="MobiDB-lite"/>
    </source>
</evidence>
<feature type="chain" id="PRO_5004245985" evidence="2">
    <location>
        <begin position="23"/>
        <end position="107"/>
    </location>
</feature>
<reference evidence="3 4" key="1">
    <citation type="journal article" date="2005" name="Nature">
        <title>Genomic sequence of the pathogenic and allergenic filamentous fungus Aspergillus fumigatus.</title>
        <authorList>
            <person name="Nierman W.C."/>
            <person name="Pain A."/>
            <person name="Anderson M.J."/>
            <person name="Wortman J.R."/>
            <person name="Kim H.S."/>
            <person name="Arroyo J."/>
            <person name="Berriman M."/>
            <person name="Abe K."/>
            <person name="Archer D.B."/>
            <person name="Bermejo C."/>
            <person name="Bennett J."/>
            <person name="Bowyer P."/>
            <person name="Chen D."/>
            <person name="Collins M."/>
            <person name="Coulsen R."/>
            <person name="Davies R."/>
            <person name="Dyer P.S."/>
            <person name="Farman M."/>
            <person name="Fedorova N."/>
            <person name="Fedorova N."/>
            <person name="Feldblyum T.V."/>
            <person name="Fischer R."/>
            <person name="Fosker N."/>
            <person name="Fraser A."/>
            <person name="Garcia J.L."/>
            <person name="Garcia M.J."/>
            <person name="Goble A."/>
            <person name="Goldman G.H."/>
            <person name="Gomi K."/>
            <person name="Griffith-Jones S."/>
            <person name="Gwilliam R."/>
            <person name="Haas B."/>
            <person name="Haas H."/>
            <person name="Harris D."/>
            <person name="Horiuchi H."/>
            <person name="Huang J."/>
            <person name="Humphray S."/>
            <person name="Jimenez J."/>
            <person name="Keller N."/>
            <person name="Khouri H."/>
            <person name="Kitamoto K."/>
            <person name="Kobayashi T."/>
            <person name="Konzack S."/>
            <person name="Kulkarni R."/>
            <person name="Kumagai T."/>
            <person name="Lafon A."/>
            <person name="Latge J.P."/>
            <person name="Li W."/>
            <person name="Lord A."/>
            <person name="Lu C."/>
            <person name="Majoros W.H."/>
            <person name="May G.S."/>
            <person name="Miller B.L."/>
            <person name="Mohamoud Y."/>
            <person name="Molina M."/>
            <person name="Monod M."/>
            <person name="Mouyna I."/>
            <person name="Mulligan S."/>
            <person name="Murphy L."/>
            <person name="O'Neil S."/>
            <person name="Paulsen I."/>
            <person name="Penalva M.A."/>
            <person name="Pertea M."/>
            <person name="Price C."/>
            <person name="Pritchard B.L."/>
            <person name="Quail M.A."/>
            <person name="Rabbinowitsch E."/>
            <person name="Rawlins N."/>
            <person name="Rajandream M.A."/>
            <person name="Reichard U."/>
            <person name="Renauld H."/>
            <person name="Robson G.D."/>
            <person name="Rodriguez de Cordoba S."/>
            <person name="Rodriguez-Pena J.M."/>
            <person name="Ronning C.M."/>
            <person name="Rutter S."/>
            <person name="Salzberg S.L."/>
            <person name="Sanchez M."/>
            <person name="Sanchez-Ferrero J.C."/>
            <person name="Saunders D."/>
            <person name="Seeger K."/>
            <person name="Squares R."/>
            <person name="Squares S."/>
            <person name="Takeuchi M."/>
            <person name="Tekaia F."/>
            <person name="Turner G."/>
            <person name="Vazquez de Aldana C.R."/>
            <person name="Weidman J."/>
            <person name="White O."/>
            <person name="Woodward J."/>
            <person name="Yu J.H."/>
            <person name="Fraser C."/>
            <person name="Galagan J.E."/>
            <person name="Asai K."/>
            <person name="Machida M."/>
            <person name="Hall N."/>
            <person name="Barrell B."/>
            <person name="Denning D.W."/>
        </authorList>
    </citation>
    <scope>NUCLEOTIDE SEQUENCE [LARGE SCALE GENOMIC DNA]</scope>
    <source>
        <strain evidence="3 4">Af293</strain>
    </source>
</reference>
<name>Q4W902_ASPFU</name>
<feature type="compositionally biased region" description="Basic and acidic residues" evidence="1">
    <location>
        <begin position="68"/>
        <end position="82"/>
    </location>
</feature>
<comment type="caution">
    <text evidence="3">The sequence shown here is derived from an EMBL/GenBank/DDBJ whole genome shotgun (WGS) entry which is preliminary data.</text>
</comment>
<dbReference type="KEGG" id="afm:AFUA_6G00480"/>
<feature type="region of interest" description="Disordered" evidence="1">
    <location>
        <begin position="50"/>
        <end position="82"/>
    </location>
</feature>
<dbReference type="Proteomes" id="UP000002530">
    <property type="component" value="Unassembled WGS sequence"/>
</dbReference>